<dbReference type="InterPro" id="IPR030378">
    <property type="entry name" value="G_CP_dom"/>
</dbReference>
<keyword evidence="7 10" id="KW-0862">Zinc</keyword>
<evidence type="ECO:0000313" key="14">
    <source>
        <dbReference type="Proteomes" id="UP000003303"/>
    </source>
</evidence>
<dbReference type="EC" id="3.6.1.-" evidence="10"/>
<keyword evidence="5 10" id="KW-0547">Nucleotide-binding</keyword>
<keyword evidence="9 10" id="KW-0342">GTP-binding</keyword>
<accession>C2MD61</accession>
<sequence>MALLLPFPPFIYPMRGRVIKVIGNNCAVHVPEEERVYSCLIKGRVRIQGIRSTNPVVVGDWVHFTPDPQQEVTYIESLEPRRNYIIRRATNLSKESHILAANIDLALLMVTIARPRTSYTFIDRFLATAEAYRIPTEILINKVDDLKPDEEEVMRELTEIYTPLGYPCHPISALQHQGTDALLSLLEGKCTLIAGHSGTGKSTLLNSLIPDLGLATQAISSLYETGQHTTTYSEMYQLPSPHSGWIIDTPGIKAFGTLEMSEEDTSHFFREFFAYSSDCRFANCTHLHEPGCAVLKALEEGRIAPSRYKSYLSILQDEHSGPYRPEQ</sequence>
<dbReference type="Gene3D" id="1.10.40.50">
    <property type="entry name" value="Probable gtpase engc, domain 3"/>
    <property type="match status" value="1"/>
</dbReference>
<evidence type="ECO:0000256" key="10">
    <source>
        <dbReference type="HAMAP-Rule" id="MF_01820"/>
    </source>
</evidence>
<dbReference type="SUPFAM" id="SSF52540">
    <property type="entry name" value="P-loop containing nucleoside triphosphate hydrolases"/>
    <property type="match status" value="1"/>
</dbReference>
<dbReference type="PANTHER" id="PTHR32120:SF11">
    <property type="entry name" value="SMALL RIBOSOMAL SUBUNIT BIOGENESIS GTPASE RSGA 1, MITOCHONDRIAL-RELATED"/>
    <property type="match status" value="1"/>
</dbReference>
<feature type="domain" description="CP-type G" evidence="12">
    <location>
        <begin position="92"/>
        <end position="255"/>
    </location>
</feature>
<dbReference type="STRING" id="596327.PORUE0001_0382"/>
<keyword evidence="14" id="KW-1185">Reference proteome</keyword>
<dbReference type="HAMAP" id="MF_01820">
    <property type="entry name" value="GTPase_RsgA"/>
    <property type="match status" value="1"/>
</dbReference>
<keyword evidence="8 10" id="KW-0694">RNA-binding</keyword>
<dbReference type="PANTHER" id="PTHR32120">
    <property type="entry name" value="SMALL RIBOSOMAL SUBUNIT BIOGENESIS GTPASE RSGA"/>
    <property type="match status" value="1"/>
</dbReference>
<gene>
    <name evidence="10 13" type="primary">rsgA</name>
    <name evidence="13" type="ORF">PORUE0001_0382</name>
</gene>
<feature type="binding site" evidence="10">
    <location>
        <begin position="195"/>
        <end position="203"/>
    </location>
    <ligand>
        <name>GTP</name>
        <dbReference type="ChEBI" id="CHEBI:37565"/>
    </ligand>
</feature>
<dbReference type="SUPFAM" id="SSF50249">
    <property type="entry name" value="Nucleic acid-binding proteins"/>
    <property type="match status" value="1"/>
</dbReference>
<feature type="binding site" evidence="10">
    <location>
        <position position="292"/>
    </location>
    <ligand>
        <name>Zn(2+)</name>
        <dbReference type="ChEBI" id="CHEBI:29105"/>
    </ligand>
</feature>
<dbReference type="AlphaFoldDB" id="C2MD61"/>
<dbReference type="Pfam" id="PF03193">
    <property type="entry name" value="RsgA_GTPase"/>
    <property type="match status" value="1"/>
</dbReference>
<dbReference type="EMBL" id="ACLR01000182">
    <property type="protein sequence ID" value="EEK16346.1"/>
    <property type="molecule type" value="Genomic_DNA"/>
</dbReference>
<feature type="domain" description="EngC GTPase" evidence="11">
    <location>
        <begin position="101"/>
        <end position="253"/>
    </location>
</feature>
<evidence type="ECO:0000256" key="1">
    <source>
        <dbReference type="ARBA" id="ARBA00022490"/>
    </source>
</evidence>
<dbReference type="InterPro" id="IPR010914">
    <property type="entry name" value="RsgA_GTPase_dom"/>
</dbReference>
<comment type="similarity">
    <text evidence="10">Belongs to the TRAFAC class YlqF/YawG GTPase family. RsgA subfamily.</text>
</comment>
<evidence type="ECO:0000256" key="6">
    <source>
        <dbReference type="ARBA" id="ARBA00022801"/>
    </source>
</evidence>
<dbReference type="GO" id="GO:0003924">
    <property type="term" value="F:GTPase activity"/>
    <property type="evidence" value="ECO:0007669"/>
    <property type="project" value="UniProtKB-UniRule"/>
</dbReference>
<dbReference type="Gene3D" id="2.40.50.140">
    <property type="entry name" value="Nucleic acid-binding proteins"/>
    <property type="match status" value="1"/>
</dbReference>
<evidence type="ECO:0000256" key="9">
    <source>
        <dbReference type="ARBA" id="ARBA00023134"/>
    </source>
</evidence>
<dbReference type="Pfam" id="PF16745">
    <property type="entry name" value="RsgA_N"/>
    <property type="match status" value="1"/>
</dbReference>
<evidence type="ECO:0000256" key="5">
    <source>
        <dbReference type="ARBA" id="ARBA00022741"/>
    </source>
</evidence>
<dbReference type="Gene3D" id="3.40.50.300">
    <property type="entry name" value="P-loop containing nucleotide triphosphate hydrolases"/>
    <property type="match status" value="1"/>
</dbReference>
<reference evidence="13 14" key="1">
    <citation type="submission" date="2009-04" db="EMBL/GenBank/DDBJ databases">
        <authorList>
            <person name="Sebastian Y."/>
            <person name="Madupu R."/>
            <person name="Durkin A.S."/>
            <person name="Torralba M."/>
            <person name="Methe B."/>
            <person name="Sutton G.G."/>
            <person name="Strausberg R.L."/>
            <person name="Nelson K.E."/>
        </authorList>
    </citation>
    <scope>NUCLEOTIDE SEQUENCE [LARGE SCALE GENOMIC DNA]</scope>
    <source>
        <strain evidence="13 14">60-3</strain>
    </source>
</reference>
<evidence type="ECO:0000313" key="13">
    <source>
        <dbReference type="EMBL" id="EEK16346.1"/>
    </source>
</evidence>
<dbReference type="GO" id="GO:0005525">
    <property type="term" value="F:GTP binding"/>
    <property type="evidence" value="ECO:0007669"/>
    <property type="project" value="UniProtKB-UniRule"/>
</dbReference>
<feature type="binding site" evidence="10">
    <location>
        <begin position="141"/>
        <end position="144"/>
    </location>
    <ligand>
        <name>GTP</name>
        <dbReference type="ChEBI" id="CHEBI:37565"/>
    </ligand>
</feature>
<dbReference type="GO" id="GO:0019843">
    <property type="term" value="F:rRNA binding"/>
    <property type="evidence" value="ECO:0007669"/>
    <property type="project" value="UniProtKB-KW"/>
</dbReference>
<comment type="function">
    <text evidence="10">One of several proteins that assist in the late maturation steps of the functional core of the 30S ribosomal subunit. Helps release RbfA from mature subunits. May play a role in the assembly of ribosomal proteins into the subunit. Circularly permuted GTPase that catalyzes slow GTP hydrolysis, GTPase activity is stimulated by the 30S ribosomal subunit.</text>
</comment>
<keyword evidence="1 10" id="KW-0963">Cytoplasm</keyword>
<dbReference type="InterPro" id="IPR027417">
    <property type="entry name" value="P-loop_NTPase"/>
</dbReference>
<organism evidence="13 14">
    <name type="scientific">Porphyromonas uenonis 60-3</name>
    <dbReference type="NCBI Taxonomy" id="596327"/>
    <lineage>
        <taxon>Bacteria</taxon>
        <taxon>Pseudomonadati</taxon>
        <taxon>Bacteroidota</taxon>
        <taxon>Bacteroidia</taxon>
        <taxon>Bacteroidales</taxon>
        <taxon>Porphyromonadaceae</taxon>
        <taxon>Porphyromonas</taxon>
    </lineage>
</organism>
<dbReference type="eggNOG" id="COG1162">
    <property type="taxonomic scope" value="Bacteria"/>
</dbReference>
<evidence type="ECO:0000256" key="8">
    <source>
        <dbReference type="ARBA" id="ARBA00022884"/>
    </source>
</evidence>
<name>C2MD61_9PORP</name>
<evidence type="ECO:0000256" key="2">
    <source>
        <dbReference type="ARBA" id="ARBA00022517"/>
    </source>
</evidence>
<feature type="binding site" evidence="10">
    <location>
        <position position="286"/>
    </location>
    <ligand>
        <name>Zn(2+)</name>
        <dbReference type="ChEBI" id="CHEBI:29105"/>
    </ligand>
</feature>
<evidence type="ECO:0000256" key="3">
    <source>
        <dbReference type="ARBA" id="ARBA00022723"/>
    </source>
</evidence>
<dbReference type="GO" id="GO:0042274">
    <property type="term" value="P:ribosomal small subunit biogenesis"/>
    <property type="evidence" value="ECO:0007669"/>
    <property type="project" value="UniProtKB-UniRule"/>
</dbReference>
<comment type="cofactor">
    <cofactor evidence="10">
        <name>Zn(2+)</name>
        <dbReference type="ChEBI" id="CHEBI:29105"/>
    </cofactor>
    <text evidence="10">Binds 1 zinc ion per subunit.</text>
</comment>
<keyword evidence="3 10" id="KW-0479">Metal-binding</keyword>
<evidence type="ECO:0000259" key="12">
    <source>
        <dbReference type="PROSITE" id="PS51721"/>
    </source>
</evidence>
<keyword evidence="2 10" id="KW-0690">Ribosome biogenesis</keyword>
<dbReference type="PROSITE" id="PS50936">
    <property type="entry name" value="ENGC_GTPASE"/>
    <property type="match status" value="1"/>
</dbReference>
<dbReference type="Proteomes" id="UP000003303">
    <property type="component" value="Unassembled WGS sequence"/>
</dbReference>
<dbReference type="PROSITE" id="PS51721">
    <property type="entry name" value="G_CP"/>
    <property type="match status" value="1"/>
</dbReference>
<dbReference type="InterPro" id="IPR004881">
    <property type="entry name" value="Ribosome_biogen_GTPase_RsgA"/>
</dbReference>
<feature type="binding site" evidence="10">
    <location>
        <position position="279"/>
    </location>
    <ligand>
        <name>Zn(2+)</name>
        <dbReference type="ChEBI" id="CHEBI:29105"/>
    </ligand>
</feature>
<dbReference type="CDD" id="cd01854">
    <property type="entry name" value="YjeQ_EngC"/>
    <property type="match status" value="1"/>
</dbReference>
<comment type="caution">
    <text evidence="13">The sequence shown here is derived from an EMBL/GenBank/DDBJ whole genome shotgun (WGS) entry which is preliminary data.</text>
</comment>
<evidence type="ECO:0000259" key="11">
    <source>
        <dbReference type="PROSITE" id="PS50936"/>
    </source>
</evidence>
<evidence type="ECO:0000256" key="7">
    <source>
        <dbReference type="ARBA" id="ARBA00022833"/>
    </source>
</evidence>
<dbReference type="InterPro" id="IPR031944">
    <property type="entry name" value="RsgA_N"/>
</dbReference>
<dbReference type="CDD" id="cd04466">
    <property type="entry name" value="S1_YloQ_GTPase"/>
    <property type="match status" value="1"/>
</dbReference>
<comment type="subcellular location">
    <subcellularLocation>
        <location evidence="10">Cytoplasm</location>
    </subcellularLocation>
</comment>
<feature type="binding site" evidence="10">
    <location>
        <position position="284"/>
    </location>
    <ligand>
        <name>Zn(2+)</name>
        <dbReference type="ChEBI" id="CHEBI:29105"/>
    </ligand>
</feature>
<comment type="subunit">
    <text evidence="10">Monomer. Associates with 30S ribosomal subunit, binds 16S rRNA.</text>
</comment>
<evidence type="ECO:0000256" key="4">
    <source>
        <dbReference type="ARBA" id="ARBA00022730"/>
    </source>
</evidence>
<proteinExistence type="inferred from homology"/>
<protein>
    <recommendedName>
        <fullName evidence="10">Small ribosomal subunit biogenesis GTPase RsgA</fullName>
        <ecNumber evidence="10">3.6.1.-</ecNumber>
    </recommendedName>
</protein>
<dbReference type="InterPro" id="IPR012340">
    <property type="entry name" value="NA-bd_OB-fold"/>
</dbReference>
<dbReference type="GO" id="GO:0046872">
    <property type="term" value="F:metal ion binding"/>
    <property type="evidence" value="ECO:0007669"/>
    <property type="project" value="UniProtKB-KW"/>
</dbReference>
<keyword evidence="6 10" id="KW-0378">Hydrolase</keyword>
<keyword evidence="4 10" id="KW-0699">rRNA-binding</keyword>
<dbReference type="NCBIfam" id="TIGR00157">
    <property type="entry name" value="ribosome small subunit-dependent GTPase A"/>
    <property type="match status" value="1"/>
</dbReference>
<dbReference type="GO" id="GO:0005737">
    <property type="term" value="C:cytoplasm"/>
    <property type="evidence" value="ECO:0007669"/>
    <property type="project" value="UniProtKB-SubCell"/>
</dbReference>